<feature type="non-terminal residue" evidence="2">
    <location>
        <position position="1"/>
    </location>
</feature>
<evidence type="ECO:0000259" key="1">
    <source>
        <dbReference type="PROSITE" id="PS50835"/>
    </source>
</evidence>
<reference evidence="2 3" key="1">
    <citation type="submission" date="2024-04" db="EMBL/GenBank/DDBJ databases">
        <authorList>
            <consortium name="Genoscope - CEA"/>
            <person name="William W."/>
        </authorList>
    </citation>
    <scope>NUCLEOTIDE SEQUENCE [LARGE SCALE GENOMIC DNA]</scope>
</reference>
<evidence type="ECO:0000313" key="3">
    <source>
        <dbReference type="Proteomes" id="UP001497497"/>
    </source>
</evidence>
<dbReference type="AlphaFoldDB" id="A0AAV2I6C8"/>
<organism evidence="2 3">
    <name type="scientific">Lymnaea stagnalis</name>
    <name type="common">Great pond snail</name>
    <name type="synonym">Helix stagnalis</name>
    <dbReference type="NCBI Taxonomy" id="6523"/>
    <lineage>
        <taxon>Eukaryota</taxon>
        <taxon>Metazoa</taxon>
        <taxon>Spiralia</taxon>
        <taxon>Lophotrochozoa</taxon>
        <taxon>Mollusca</taxon>
        <taxon>Gastropoda</taxon>
        <taxon>Heterobranchia</taxon>
        <taxon>Euthyneura</taxon>
        <taxon>Panpulmonata</taxon>
        <taxon>Hygrophila</taxon>
        <taxon>Lymnaeoidea</taxon>
        <taxon>Lymnaeidae</taxon>
        <taxon>Lymnaea</taxon>
    </lineage>
</organism>
<proteinExistence type="predicted"/>
<keyword evidence="3" id="KW-1185">Reference proteome</keyword>
<dbReference type="Proteomes" id="UP001497497">
    <property type="component" value="Unassembled WGS sequence"/>
</dbReference>
<feature type="domain" description="Ig-like" evidence="1">
    <location>
        <begin position="1"/>
        <end position="66"/>
    </location>
</feature>
<dbReference type="InterPro" id="IPR036179">
    <property type="entry name" value="Ig-like_dom_sf"/>
</dbReference>
<accession>A0AAV2I6C8</accession>
<dbReference type="EMBL" id="CAXITT010000436">
    <property type="protein sequence ID" value="CAL1541502.1"/>
    <property type="molecule type" value="Genomic_DNA"/>
</dbReference>
<sequence length="121" mass="13469">SNRNTNPTDVSIIWYSKDGRAVPSSIQSNVLQVQSKSDTNDFYCEATNVLGWTTHSAPYKLKRRYSVSVKNFTANGTTKLTYAVHKRTVVSLQCDVEGDPFPELNIFNGPTLLSQHQAKSS</sequence>
<evidence type="ECO:0000313" key="2">
    <source>
        <dbReference type="EMBL" id="CAL1541502.1"/>
    </source>
</evidence>
<comment type="caution">
    <text evidence="2">The sequence shown here is derived from an EMBL/GenBank/DDBJ whole genome shotgun (WGS) entry which is preliminary data.</text>
</comment>
<name>A0AAV2I6C8_LYMST</name>
<dbReference type="SUPFAM" id="SSF48726">
    <property type="entry name" value="Immunoglobulin"/>
    <property type="match status" value="1"/>
</dbReference>
<dbReference type="InterPro" id="IPR007110">
    <property type="entry name" value="Ig-like_dom"/>
</dbReference>
<protein>
    <recommendedName>
        <fullName evidence="1">Ig-like domain-containing protein</fullName>
    </recommendedName>
</protein>
<feature type="non-terminal residue" evidence="2">
    <location>
        <position position="121"/>
    </location>
</feature>
<dbReference type="InterPro" id="IPR013783">
    <property type="entry name" value="Ig-like_fold"/>
</dbReference>
<dbReference type="Gene3D" id="2.60.40.10">
    <property type="entry name" value="Immunoglobulins"/>
    <property type="match status" value="1"/>
</dbReference>
<dbReference type="PROSITE" id="PS50835">
    <property type="entry name" value="IG_LIKE"/>
    <property type="match status" value="1"/>
</dbReference>
<gene>
    <name evidence="2" type="ORF">GSLYS_00015108001</name>
</gene>